<evidence type="ECO:0000313" key="4">
    <source>
        <dbReference type="EMBL" id="KKF95013.1"/>
    </source>
</evidence>
<feature type="compositionally biased region" description="Polar residues" evidence="2">
    <location>
        <begin position="665"/>
        <end position="680"/>
    </location>
</feature>
<name>A0A0F8BR38_CERFI</name>
<evidence type="ECO:0000313" key="5">
    <source>
        <dbReference type="Proteomes" id="UP000034841"/>
    </source>
</evidence>
<accession>A0A0F8BR38</accession>
<dbReference type="Proteomes" id="UP000034841">
    <property type="component" value="Unassembled WGS sequence"/>
</dbReference>
<feature type="compositionally biased region" description="Polar residues" evidence="2">
    <location>
        <begin position="793"/>
        <end position="803"/>
    </location>
</feature>
<dbReference type="InterPro" id="IPR052577">
    <property type="entry name" value="VWA7"/>
</dbReference>
<dbReference type="Pfam" id="PF07217">
    <property type="entry name" value="Het-C"/>
    <property type="match status" value="1"/>
</dbReference>
<protein>
    <submittedName>
        <fullName evidence="4">Heterokaryon incompatibility protein Het-C</fullName>
    </submittedName>
</protein>
<feature type="compositionally biased region" description="Gly residues" evidence="2">
    <location>
        <begin position="744"/>
        <end position="759"/>
    </location>
</feature>
<proteinExistence type="predicted"/>
<gene>
    <name evidence="4" type="ORF">CFO_g2594</name>
</gene>
<keyword evidence="1" id="KW-0175">Coiled coil</keyword>
<organism evidence="4 5">
    <name type="scientific">Ceratocystis fimbriata f. sp. platani</name>
    <dbReference type="NCBI Taxonomy" id="88771"/>
    <lineage>
        <taxon>Eukaryota</taxon>
        <taxon>Fungi</taxon>
        <taxon>Dikarya</taxon>
        <taxon>Ascomycota</taxon>
        <taxon>Pezizomycotina</taxon>
        <taxon>Sordariomycetes</taxon>
        <taxon>Hypocreomycetidae</taxon>
        <taxon>Microascales</taxon>
        <taxon>Ceratocystidaceae</taxon>
        <taxon>Ceratocystis</taxon>
    </lineage>
</organism>
<dbReference type="InterPro" id="IPR010816">
    <property type="entry name" value="Het-C"/>
</dbReference>
<feature type="compositionally biased region" description="Polar residues" evidence="2">
    <location>
        <begin position="705"/>
        <end position="719"/>
    </location>
</feature>
<dbReference type="OrthoDB" id="2506204at2759"/>
<evidence type="ECO:0000256" key="1">
    <source>
        <dbReference type="SAM" id="Coils"/>
    </source>
</evidence>
<evidence type="ECO:0000256" key="3">
    <source>
        <dbReference type="SAM" id="SignalP"/>
    </source>
</evidence>
<dbReference type="EMBL" id="LBBL01000124">
    <property type="protein sequence ID" value="KKF95013.1"/>
    <property type="molecule type" value="Genomic_DNA"/>
</dbReference>
<feature type="chain" id="PRO_5018119809" evidence="3">
    <location>
        <begin position="26"/>
        <end position="973"/>
    </location>
</feature>
<dbReference type="AlphaFoldDB" id="A0A0F8BR38"/>
<keyword evidence="3" id="KW-0732">Signal</keyword>
<feature type="compositionally biased region" description="Gly residues" evidence="2">
    <location>
        <begin position="770"/>
        <end position="785"/>
    </location>
</feature>
<comment type="caution">
    <text evidence="4">The sequence shown here is derived from an EMBL/GenBank/DDBJ whole genome shotgun (WGS) entry which is preliminary data.</text>
</comment>
<feature type="compositionally biased region" description="Basic and acidic residues" evidence="2">
    <location>
        <begin position="886"/>
        <end position="907"/>
    </location>
</feature>
<feature type="compositionally biased region" description="Basic and acidic residues" evidence="2">
    <location>
        <begin position="835"/>
        <end position="845"/>
    </location>
</feature>
<reference evidence="4 5" key="1">
    <citation type="submission" date="2015-04" db="EMBL/GenBank/DDBJ databases">
        <title>Genome sequence of Ceratocystis platani, a major pathogen of plane trees.</title>
        <authorList>
            <person name="Belbahri L."/>
        </authorList>
    </citation>
    <scope>NUCLEOTIDE SEQUENCE [LARGE SCALE GENOMIC DNA]</scope>
    <source>
        <strain evidence="4 5">CFO</strain>
    </source>
</reference>
<feature type="region of interest" description="Disordered" evidence="2">
    <location>
        <begin position="656"/>
        <end position="973"/>
    </location>
</feature>
<dbReference type="PANTHER" id="PTHR14905">
    <property type="entry name" value="NG37"/>
    <property type="match status" value="1"/>
</dbReference>
<evidence type="ECO:0000256" key="2">
    <source>
        <dbReference type="SAM" id="MobiDB-lite"/>
    </source>
</evidence>
<feature type="coiled-coil region" evidence="1">
    <location>
        <begin position="290"/>
        <end position="317"/>
    </location>
</feature>
<feature type="compositionally biased region" description="Low complexity" evidence="2">
    <location>
        <begin position="681"/>
        <end position="697"/>
    </location>
</feature>
<sequence length="973" mass="106481">MLTFKPFHLLVAMVVLVFMTGRAAAFGAGNIGATSKIEGQNWRHGDIEDALAVLSMAKALNGKKFSKLQISRVYFGNWLRDYSQAVDVGTVKNVSAEAIRLLLSILGFLTFGYGSGEFEVTSDRLGCYRPEEHIDNPKDYADNLDARQYDRRLRGPVDEEVELAVDSQTGLKNYIANDQIGITTASGHCRNLLNKCIEHGRAYRDGRNKADKYESLRLLGTALHCLEDYFAHSNYIELALIEMGERDVFPHVGRNTKLNIEGVDDEVYPIVTGTFGGVDFLHSVTGEVSDKLAQNELEELEGTLQDSKNKDTSLLRELLDKIPDGVFGGTHKSDELDNIQANATATQMEASSVSPRDPEEFAVYIGQVFQSIMPAIEFHDSILKSISTAIEKIPILPKIIEQLEEQLSIWVFSIIAPTIVPIVQQLRSEMKTGSDEIISSSEAAQHIVFNDDESSNPTHSMLSKDHFSNLLNEPAGRAAFTMVKWVVPQIMDIMDSDEDPSAVIDGCIFGIMAHPAQRNLGDRSAREGRKIIYEVIENWWSGLGDQGQDQYRQCLSRSGVKQGNNHKTGVFDTGHGHGCSGSLHMHKQFGGGAPQTMEDRIAGAAANAILEGATGALSGFVAQNSGVNIQPYKRKEEGSSSGGGFLGGLIGGILNKAGKDDQDSRQSNNYESSYGTQSQANYGSSHNQSSYNSYQNQSRHDGGDDNNSYSQRYDNQESSYSRRNDDEDGNSYGRNNYNSNSGSGRYGGGAASDYYGGGESESRRENSGSGRYGGGAASDYYGGGESESRRENSGYSSRGNESQEFSHNRSNEYQENSYSSHHGRRKNDSDDDDNRGDSYSRRKNDSDDDEDKRGKYGRRRSKGSDNDSNSGRYGGGGAAAGYYGSRDSHEDRSHRRRSNDSGDDGDRRRRHSKGSGSRRGSRGGSPSPGGYGGGHGGGYGRGDYGGGYGGDYGAGSDEYGGSHRRHHEEERRW</sequence>
<dbReference type="PANTHER" id="PTHR14905:SF11">
    <property type="entry name" value="TINC (EUROFUNG)"/>
    <property type="match status" value="1"/>
</dbReference>
<feature type="compositionally biased region" description="Low complexity" evidence="2">
    <location>
        <begin position="730"/>
        <end position="743"/>
    </location>
</feature>
<feature type="signal peptide" evidence="3">
    <location>
        <begin position="1"/>
        <end position="25"/>
    </location>
</feature>
<keyword evidence="5" id="KW-1185">Reference proteome</keyword>
<feature type="compositionally biased region" description="Gly residues" evidence="2">
    <location>
        <begin position="922"/>
        <end position="953"/>
    </location>
</feature>